<evidence type="ECO:0000313" key="3">
    <source>
        <dbReference type="Proteomes" id="UP000318864"/>
    </source>
</evidence>
<comment type="caution">
    <text evidence="2">The sequence shown here is derived from an EMBL/GenBank/DDBJ whole genome shotgun (WGS) entry which is preliminary data.</text>
</comment>
<dbReference type="EMBL" id="RBZW01000059">
    <property type="protein sequence ID" value="THE63438.1"/>
    <property type="molecule type" value="Genomic_DNA"/>
</dbReference>
<feature type="region of interest" description="Disordered" evidence="1">
    <location>
        <begin position="75"/>
        <end position="99"/>
    </location>
</feature>
<dbReference type="Gene3D" id="3.40.50.620">
    <property type="entry name" value="HUPs"/>
    <property type="match status" value="1"/>
</dbReference>
<dbReference type="InterPro" id="IPR014729">
    <property type="entry name" value="Rossmann-like_a/b/a_fold"/>
</dbReference>
<dbReference type="AlphaFoldDB" id="A0A4S3TLF0"/>
<gene>
    <name evidence="2" type="ORF">D8Y22_18185</name>
</gene>
<evidence type="ECO:0000313" key="2">
    <source>
        <dbReference type="EMBL" id="THE63438.1"/>
    </source>
</evidence>
<accession>A0A4S3TLF0</accession>
<proteinExistence type="predicted"/>
<dbReference type="SUPFAM" id="SSF52402">
    <property type="entry name" value="Adenine nucleotide alpha hydrolases-like"/>
    <property type="match status" value="1"/>
</dbReference>
<dbReference type="Proteomes" id="UP000318864">
    <property type="component" value="Unassembled WGS sequence"/>
</dbReference>
<sequence length="99" mass="10923">MGPESKSNLERLVVGSVSQRVVPDAPVPVLTARTVETESPACSPRRPCRSIYPGVNTGIEPMYYSQKLGLEKLSDTFDGTNHGDRSADWYSRRDTSLHT</sequence>
<evidence type="ECO:0000256" key="1">
    <source>
        <dbReference type="SAM" id="MobiDB-lite"/>
    </source>
</evidence>
<keyword evidence="3" id="KW-1185">Reference proteome</keyword>
<name>A0A4S3TLF0_9EURY</name>
<protein>
    <submittedName>
        <fullName evidence="2">Uncharacterized protein</fullName>
    </submittedName>
</protein>
<organism evidence="2 3">
    <name type="scientific">Salinadaptatus halalkaliphilus</name>
    <dbReference type="NCBI Taxonomy" id="2419781"/>
    <lineage>
        <taxon>Archaea</taxon>
        <taxon>Methanobacteriati</taxon>
        <taxon>Methanobacteriota</taxon>
        <taxon>Stenosarchaea group</taxon>
        <taxon>Halobacteria</taxon>
        <taxon>Halobacteriales</taxon>
        <taxon>Natrialbaceae</taxon>
        <taxon>Salinadaptatus</taxon>
    </lineage>
</organism>
<reference evidence="2 3" key="1">
    <citation type="submission" date="2018-10" db="EMBL/GenBank/DDBJ databases">
        <title>Natronolimnobius sp. XQ-INN 246 isolated from Inner Mongolia Autonomous Region of China.</title>
        <authorList>
            <person name="Xue Q."/>
        </authorList>
    </citation>
    <scope>NUCLEOTIDE SEQUENCE [LARGE SCALE GENOMIC DNA]</scope>
    <source>
        <strain evidence="2 3">XQ-INN 246</strain>
    </source>
</reference>